<sequence length="63" mass="7333">MHSLVYSIGKQKREMYRALVMKLFKFDPDCDDSEYLEFAIERDDLKLAAELVRHGASPDGVRK</sequence>
<dbReference type="Proteomes" id="UP001470230">
    <property type="component" value="Unassembled WGS sequence"/>
</dbReference>
<evidence type="ECO:0000313" key="1">
    <source>
        <dbReference type="EMBL" id="KAK8883890.1"/>
    </source>
</evidence>
<comment type="caution">
    <text evidence="1">The sequence shown here is derived from an EMBL/GenBank/DDBJ whole genome shotgun (WGS) entry which is preliminary data.</text>
</comment>
<dbReference type="EMBL" id="JAPFFF010000008">
    <property type="protein sequence ID" value="KAK8883890.1"/>
    <property type="molecule type" value="Genomic_DNA"/>
</dbReference>
<organism evidence="1 2">
    <name type="scientific">Tritrichomonas musculus</name>
    <dbReference type="NCBI Taxonomy" id="1915356"/>
    <lineage>
        <taxon>Eukaryota</taxon>
        <taxon>Metamonada</taxon>
        <taxon>Parabasalia</taxon>
        <taxon>Tritrichomonadida</taxon>
        <taxon>Tritrichomonadidae</taxon>
        <taxon>Tritrichomonas</taxon>
    </lineage>
</organism>
<reference evidence="1 2" key="1">
    <citation type="submission" date="2024-04" db="EMBL/GenBank/DDBJ databases">
        <title>Tritrichomonas musculus Genome.</title>
        <authorList>
            <person name="Alves-Ferreira E."/>
            <person name="Grigg M."/>
            <person name="Lorenzi H."/>
            <person name="Galac M."/>
        </authorList>
    </citation>
    <scope>NUCLEOTIDE SEQUENCE [LARGE SCALE GENOMIC DNA]</scope>
    <source>
        <strain evidence="1 2">EAF2021</strain>
    </source>
</reference>
<name>A0ABR2JYG6_9EUKA</name>
<evidence type="ECO:0008006" key="3">
    <source>
        <dbReference type="Google" id="ProtNLM"/>
    </source>
</evidence>
<proteinExistence type="predicted"/>
<keyword evidence="2" id="KW-1185">Reference proteome</keyword>
<gene>
    <name evidence="1" type="ORF">M9Y10_042991</name>
</gene>
<evidence type="ECO:0000313" key="2">
    <source>
        <dbReference type="Proteomes" id="UP001470230"/>
    </source>
</evidence>
<accession>A0ABR2JYG6</accession>
<protein>
    <recommendedName>
        <fullName evidence="3">Ankyrin repeat domain-containing protein</fullName>
    </recommendedName>
</protein>